<dbReference type="OrthoDB" id="123038at2759"/>
<protein>
    <submittedName>
        <fullName evidence="1">Uncharacterized protein</fullName>
    </submittedName>
</protein>
<organism evidence="1 2">
    <name type="scientific">Plasmopara halstedii</name>
    <name type="common">Downy mildew of sunflower</name>
    <dbReference type="NCBI Taxonomy" id="4781"/>
    <lineage>
        <taxon>Eukaryota</taxon>
        <taxon>Sar</taxon>
        <taxon>Stramenopiles</taxon>
        <taxon>Oomycota</taxon>
        <taxon>Peronosporomycetes</taxon>
        <taxon>Peronosporales</taxon>
        <taxon>Peronosporaceae</taxon>
        <taxon>Plasmopara</taxon>
    </lineage>
</organism>
<dbReference type="GeneID" id="36403028"/>
<keyword evidence="2" id="KW-1185">Reference proteome</keyword>
<dbReference type="EMBL" id="CCYD01003101">
    <property type="protein sequence ID" value="CEG50249.1"/>
    <property type="molecule type" value="Genomic_DNA"/>
</dbReference>
<dbReference type="AlphaFoldDB" id="A0A0P1B713"/>
<proteinExistence type="predicted"/>
<sequence length="105" mass="11544">MSDFVQGKKLKALIQNESLDNASADSFANLFQQAMAKNREYEYDQIKKKNYKGPKGPPEVIKGEAHEAPKAKSLDDFYSGIHDVAKKAIGTRAYVKAKFFGTGGG</sequence>
<dbReference type="Proteomes" id="UP000054928">
    <property type="component" value="Unassembled WGS sequence"/>
</dbReference>
<dbReference type="RefSeq" id="XP_024586618.1">
    <property type="nucleotide sequence ID" value="XM_024721528.1"/>
</dbReference>
<evidence type="ECO:0000313" key="1">
    <source>
        <dbReference type="EMBL" id="CEG50249.1"/>
    </source>
</evidence>
<reference evidence="2" key="1">
    <citation type="submission" date="2014-09" db="EMBL/GenBank/DDBJ databases">
        <authorList>
            <person name="Sharma Rahul"/>
            <person name="Thines Marco"/>
        </authorList>
    </citation>
    <scope>NUCLEOTIDE SEQUENCE [LARGE SCALE GENOMIC DNA]</scope>
</reference>
<accession>A0A0P1B713</accession>
<evidence type="ECO:0000313" key="2">
    <source>
        <dbReference type="Proteomes" id="UP000054928"/>
    </source>
</evidence>
<name>A0A0P1B713_PLAHL</name>